<gene>
    <name evidence="5" type="ORF">HJC23_012191</name>
</gene>
<dbReference type="InterPro" id="IPR033133">
    <property type="entry name" value="PUM-HD"/>
</dbReference>
<dbReference type="InterPro" id="IPR016024">
    <property type="entry name" value="ARM-type_fold"/>
</dbReference>
<feature type="region of interest" description="Disordered" evidence="3">
    <location>
        <begin position="92"/>
        <end position="113"/>
    </location>
</feature>
<dbReference type="PROSITE" id="PS50303">
    <property type="entry name" value="PUM_HD"/>
    <property type="match status" value="1"/>
</dbReference>
<evidence type="ECO:0000256" key="2">
    <source>
        <dbReference type="PROSITE-ProRule" id="PRU00317"/>
    </source>
</evidence>
<sequence length="977" mass="107318">MFLLHRSTERHNKQGPTKFLCQHHRSATHHTVPAQSLAIDTRTMDATSNLFDAPDAVQDILSPPDNHNDGYLNPNIFGLNLSRSQSAAPMFSGLSSSVSPPRSGRLPSQPLASGVASIRSESFGEVGRGKKSYSIDAGGGGLGGGASFLFGGPATTTNRSRRHFFSEDEDANNEEEEDAIMMPGLIRRPASTGGIDRNHSADNDRDVNSILETLGLTSLDSTDDIGVTGGNRVAGSGSAAPKKLFAGDSMIRHEGEHVPKSSKASKYFTSDVNDDEDEIAASQTHFRAYNGNDYGGLNNGASRFSAGGAQQQNRVHPQFAQPQQQPQPQQQHPLAVPYDSQQQQQQFTSSFYDSQQQMFYSQQPTPQYLTQQHTPQLHNLNLMPTPQPTLYQINSPNSQPVVHQNFGYDFQQQQQQQQQTQQQSHILLQQSGGAPNMYSPHHQPQFVSIVPIQTSHHHPPVLNGHSAYAFVQYGLDGTMQLHHSQPTTMANPATATFIMGPHGQPVALASIPMNAASMGYPNASGTSPPDGGMVGLGGAIPNLGSPRTPSRGGGMKSERGPRTPSGSTPSSMEGRGKMRGNGNALSSPRGGGKRGEKNVVVPSRMGPVAASLLNEIRAAKSRNQWTVHDIAGHIIEFCLDQNGSRFIQQRLEVADDFEKKAVMDEVVPSIKELQNDVFGNYVIQKLFEFGNADMKRDLKDTLKGNMLLLSLQMYGCRVIQKALESLAYDDLCELLQEFDQNILVCIQDQNGNHVMQKCIEVISMKAKEAEFRSGQVGLSVTMAQRIQFIVDDVLANVESLCCHPYGCRVLQRMLEHCVDFQKLATLDEIQLCHKTLLDDQYGNYVIQHVLQYGRDSDRDSLLKIIVDNDLLKLSRQKFASNVVEKLLKYGNSYQRNAIVREMLKVVYDDASNQEGIGSTVLLLMVRDAYANYVVQTAIDVAPEGNEKRMLIDELKSNEGHLRNYTFAKHIVAKLGAK</sequence>
<proteinExistence type="predicted"/>
<accession>A0ABD3PWF9</accession>
<evidence type="ECO:0000313" key="5">
    <source>
        <dbReference type="EMBL" id="KAL3791601.1"/>
    </source>
</evidence>
<feature type="domain" description="PUM-HD" evidence="4">
    <location>
        <begin position="608"/>
        <end position="977"/>
    </location>
</feature>
<dbReference type="PANTHER" id="PTHR12537">
    <property type="entry name" value="RNA BINDING PROTEIN PUMILIO-RELATED"/>
    <property type="match status" value="1"/>
</dbReference>
<feature type="repeat" description="Pumilio" evidence="2">
    <location>
        <begin position="737"/>
        <end position="772"/>
    </location>
</feature>
<keyword evidence="1" id="KW-0677">Repeat</keyword>
<dbReference type="SMART" id="SM00025">
    <property type="entry name" value="Pumilio"/>
    <property type="match status" value="8"/>
</dbReference>
<feature type="region of interest" description="Disordered" evidence="3">
    <location>
        <begin position="522"/>
        <end position="599"/>
    </location>
</feature>
<dbReference type="InterPro" id="IPR033712">
    <property type="entry name" value="Pumilio_RNA-bd"/>
</dbReference>
<evidence type="ECO:0000259" key="4">
    <source>
        <dbReference type="PROSITE" id="PS50303"/>
    </source>
</evidence>
<feature type="region of interest" description="Disordered" evidence="3">
    <location>
        <begin position="299"/>
        <end position="349"/>
    </location>
</feature>
<feature type="compositionally biased region" description="Low complexity" evidence="3">
    <location>
        <begin position="317"/>
        <end position="349"/>
    </location>
</feature>
<comment type="caution">
    <text evidence="5">The sequence shown here is derived from an EMBL/GenBank/DDBJ whole genome shotgun (WGS) entry which is preliminary data.</text>
</comment>
<name>A0ABD3PWF9_9STRA</name>
<dbReference type="InterPro" id="IPR011989">
    <property type="entry name" value="ARM-like"/>
</dbReference>
<feature type="compositionally biased region" description="Low complexity" evidence="3">
    <location>
        <begin position="562"/>
        <end position="571"/>
    </location>
</feature>
<feature type="repeat" description="Pumilio" evidence="2">
    <location>
        <begin position="665"/>
        <end position="700"/>
    </location>
</feature>
<evidence type="ECO:0000256" key="3">
    <source>
        <dbReference type="SAM" id="MobiDB-lite"/>
    </source>
</evidence>
<organism evidence="5 6">
    <name type="scientific">Cyclotella cryptica</name>
    <dbReference type="NCBI Taxonomy" id="29204"/>
    <lineage>
        <taxon>Eukaryota</taxon>
        <taxon>Sar</taxon>
        <taxon>Stramenopiles</taxon>
        <taxon>Ochrophyta</taxon>
        <taxon>Bacillariophyta</taxon>
        <taxon>Coscinodiscophyceae</taxon>
        <taxon>Thalassiosirophycidae</taxon>
        <taxon>Stephanodiscales</taxon>
        <taxon>Stephanodiscaceae</taxon>
        <taxon>Cyclotella</taxon>
    </lineage>
</organism>
<feature type="compositionally biased region" description="Low complexity" evidence="3">
    <location>
        <begin position="92"/>
        <end position="108"/>
    </location>
</feature>
<dbReference type="SUPFAM" id="SSF48371">
    <property type="entry name" value="ARM repeat"/>
    <property type="match status" value="1"/>
</dbReference>
<dbReference type="Gene3D" id="1.25.10.10">
    <property type="entry name" value="Leucine-rich Repeat Variant"/>
    <property type="match status" value="1"/>
</dbReference>
<evidence type="ECO:0000256" key="1">
    <source>
        <dbReference type="ARBA" id="ARBA00022737"/>
    </source>
</evidence>
<dbReference type="InterPro" id="IPR001313">
    <property type="entry name" value="Pumilio_RNA-bd_rpt"/>
</dbReference>
<dbReference type="AlphaFoldDB" id="A0ABD3PWF9"/>
<dbReference type="Pfam" id="PF00806">
    <property type="entry name" value="PUF"/>
    <property type="match status" value="8"/>
</dbReference>
<reference evidence="5 6" key="1">
    <citation type="journal article" date="2020" name="G3 (Bethesda)">
        <title>Improved Reference Genome for Cyclotella cryptica CCMP332, a Model for Cell Wall Morphogenesis, Salinity Adaptation, and Lipid Production in Diatoms (Bacillariophyta).</title>
        <authorList>
            <person name="Roberts W.R."/>
            <person name="Downey K.M."/>
            <person name="Ruck E.C."/>
            <person name="Traller J.C."/>
            <person name="Alverson A.J."/>
        </authorList>
    </citation>
    <scope>NUCLEOTIDE SEQUENCE [LARGE SCALE GENOMIC DNA]</scope>
    <source>
        <strain evidence="5 6">CCMP332</strain>
    </source>
</reference>
<keyword evidence="6" id="KW-1185">Reference proteome</keyword>
<feature type="repeat" description="Pumilio" evidence="2">
    <location>
        <begin position="915"/>
        <end position="952"/>
    </location>
</feature>
<dbReference type="Proteomes" id="UP001516023">
    <property type="component" value="Unassembled WGS sequence"/>
</dbReference>
<dbReference type="EMBL" id="JABMIG020000112">
    <property type="protein sequence ID" value="KAL3791601.1"/>
    <property type="molecule type" value="Genomic_DNA"/>
</dbReference>
<dbReference type="CDD" id="cd07920">
    <property type="entry name" value="Pumilio"/>
    <property type="match status" value="1"/>
</dbReference>
<feature type="repeat" description="Pumilio" evidence="2">
    <location>
        <begin position="863"/>
        <end position="900"/>
    </location>
</feature>
<dbReference type="PANTHER" id="PTHR12537:SF12">
    <property type="entry name" value="MATERNAL PROTEIN PUMILIO"/>
    <property type="match status" value="1"/>
</dbReference>
<protein>
    <recommendedName>
        <fullName evidence="4">PUM-HD domain-containing protein</fullName>
    </recommendedName>
</protein>
<dbReference type="PROSITE" id="PS50302">
    <property type="entry name" value="PUM"/>
    <property type="match status" value="7"/>
</dbReference>
<evidence type="ECO:0000313" key="6">
    <source>
        <dbReference type="Proteomes" id="UP001516023"/>
    </source>
</evidence>
<feature type="repeat" description="Pumilio" evidence="2">
    <location>
        <begin position="792"/>
        <end position="827"/>
    </location>
</feature>
<feature type="repeat" description="Pumilio" evidence="2">
    <location>
        <begin position="629"/>
        <end position="664"/>
    </location>
</feature>
<feature type="repeat" description="Pumilio" evidence="2">
    <location>
        <begin position="701"/>
        <end position="736"/>
    </location>
</feature>